<dbReference type="Pfam" id="PF22669">
    <property type="entry name" value="Exo_endo_phos2"/>
    <property type="match status" value="1"/>
</dbReference>
<feature type="domain" description="Rho-GAP" evidence="7">
    <location>
        <begin position="690"/>
        <end position="866"/>
    </location>
</feature>
<dbReference type="InterPro" id="IPR000300">
    <property type="entry name" value="IPPc"/>
</dbReference>
<reference evidence="8" key="1">
    <citation type="submission" date="2020-05" db="UniProtKB">
        <authorList>
            <consortium name="EnsemblMetazoa"/>
        </authorList>
    </citation>
    <scope>IDENTIFICATION</scope>
    <source>
        <strain evidence="8">Yale</strain>
    </source>
</reference>
<evidence type="ECO:0000256" key="1">
    <source>
        <dbReference type="ARBA" id="ARBA00004146"/>
    </source>
</evidence>
<feature type="compositionally biased region" description="Low complexity" evidence="5">
    <location>
        <begin position="881"/>
        <end position="906"/>
    </location>
</feature>
<dbReference type="SUPFAM" id="SSF56219">
    <property type="entry name" value="DNase I-like"/>
    <property type="match status" value="1"/>
</dbReference>
<dbReference type="PhylomeDB" id="A0A1B0FPU1"/>
<evidence type="ECO:0000259" key="7">
    <source>
        <dbReference type="SMART" id="SM00324"/>
    </source>
</evidence>
<dbReference type="GO" id="GO:0004439">
    <property type="term" value="F:phosphatidylinositol-4,5-bisphosphate 5-phosphatase activity"/>
    <property type="evidence" value="ECO:0007669"/>
    <property type="project" value="TreeGrafter"/>
</dbReference>
<dbReference type="Gene3D" id="2.30.29.110">
    <property type="match status" value="1"/>
</dbReference>
<dbReference type="PANTHER" id="PTHR11200:SF300">
    <property type="entry name" value="TYPE II INOSITOL 1,4,5-TRISPHOSPHATE 5-PHOSPHATASE"/>
    <property type="match status" value="1"/>
</dbReference>
<dbReference type="STRING" id="37546.A0A1B0FPU1"/>
<evidence type="ECO:0000256" key="2">
    <source>
        <dbReference type="ARBA" id="ARBA00004580"/>
    </source>
</evidence>
<evidence type="ECO:0000256" key="5">
    <source>
        <dbReference type="SAM" id="MobiDB-lite"/>
    </source>
</evidence>
<dbReference type="InterPro" id="IPR008936">
    <property type="entry name" value="Rho_GTPase_activation_prot"/>
</dbReference>
<evidence type="ECO:0000256" key="4">
    <source>
        <dbReference type="ARBA" id="ARBA00023329"/>
    </source>
</evidence>
<evidence type="ECO:0000313" key="8">
    <source>
        <dbReference type="EnsemblMetazoa" id="GMOY005896-PA"/>
    </source>
</evidence>
<keyword evidence="9" id="KW-1185">Reference proteome</keyword>
<feature type="compositionally biased region" description="Polar residues" evidence="5">
    <location>
        <begin position="929"/>
        <end position="947"/>
    </location>
</feature>
<dbReference type="InterPro" id="IPR000198">
    <property type="entry name" value="RhoGAP_dom"/>
</dbReference>
<keyword evidence="4" id="KW-0968">Cytoplasmic vesicle</keyword>
<dbReference type="Gene3D" id="1.10.555.10">
    <property type="entry name" value="Rho GTPase activation protein"/>
    <property type="match status" value="1"/>
</dbReference>
<dbReference type="InterPro" id="IPR046985">
    <property type="entry name" value="IP5"/>
</dbReference>
<dbReference type="SMART" id="SM00128">
    <property type="entry name" value="IPPc"/>
    <property type="match status" value="1"/>
</dbReference>
<feature type="domain" description="Inositol polyphosphate-related phosphatase" evidence="6">
    <location>
        <begin position="209"/>
        <end position="508"/>
    </location>
</feature>
<dbReference type="AlphaFoldDB" id="A0A1B0FPU1"/>
<dbReference type="Gene3D" id="2.60.40.10">
    <property type="entry name" value="Immunoglobulins"/>
    <property type="match status" value="1"/>
</dbReference>
<dbReference type="GO" id="GO:0007165">
    <property type="term" value="P:signal transduction"/>
    <property type="evidence" value="ECO:0007669"/>
    <property type="project" value="InterPro"/>
</dbReference>
<dbReference type="InterPro" id="IPR031896">
    <property type="entry name" value="INPP5B_PH_dom"/>
</dbReference>
<dbReference type="GO" id="GO:0046856">
    <property type="term" value="P:phosphatidylinositol dephosphorylation"/>
    <property type="evidence" value="ECO:0007669"/>
    <property type="project" value="InterPro"/>
</dbReference>
<accession>A0A1B0FPU1</accession>
<dbReference type="Gene3D" id="3.60.10.10">
    <property type="entry name" value="Endonuclease/exonuclease/phosphatase"/>
    <property type="match status" value="1"/>
</dbReference>
<dbReference type="GO" id="GO:0030670">
    <property type="term" value="C:phagocytic vesicle membrane"/>
    <property type="evidence" value="ECO:0007669"/>
    <property type="project" value="UniProtKB-SubCell"/>
</dbReference>
<proteinExistence type="predicted"/>
<name>A0A1B0FPU1_GLOMM</name>
<dbReference type="SUPFAM" id="SSF48350">
    <property type="entry name" value="GTPase activation domain, GAP"/>
    <property type="match status" value="1"/>
</dbReference>
<dbReference type="Pfam" id="PF21310">
    <property type="entry name" value="OCRL-like_ASH"/>
    <property type="match status" value="1"/>
</dbReference>
<evidence type="ECO:0000256" key="3">
    <source>
        <dbReference type="ARBA" id="ARBA00022753"/>
    </source>
</evidence>
<protein>
    <recommendedName>
        <fullName evidence="10">Phosphoinositide 5-phosphatase</fullName>
    </recommendedName>
</protein>
<dbReference type="Proteomes" id="UP000092444">
    <property type="component" value="Unassembled WGS sequence"/>
</dbReference>
<dbReference type="VEuPathDB" id="VectorBase:GMOY005896"/>
<comment type="subcellular location">
    <subcellularLocation>
        <location evidence="2">Cytoplasmic vesicle</location>
        <location evidence="2">Phagosome membrane</location>
    </subcellularLocation>
    <subcellularLocation>
        <location evidence="1">Early endosome membrane</location>
    </subcellularLocation>
</comment>
<dbReference type="InterPro" id="IPR036691">
    <property type="entry name" value="Endo/exonu/phosph_ase_sf"/>
</dbReference>
<keyword evidence="3" id="KW-0967">Endosome</keyword>
<dbReference type="GO" id="GO:0031901">
    <property type="term" value="C:early endosome membrane"/>
    <property type="evidence" value="ECO:0007669"/>
    <property type="project" value="UniProtKB-SubCell"/>
</dbReference>
<dbReference type="EMBL" id="CCAG010020582">
    <property type="status" value="NOT_ANNOTATED_CDS"/>
    <property type="molecule type" value="Genomic_DNA"/>
</dbReference>
<feature type="region of interest" description="Disordered" evidence="5">
    <location>
        <begin position="881"/>
        <end position="947"/>
    </location>
</feature>
<sequence length="947" mass="106984">MTSLGGAKIPTISATISTISLTSIMDGLGVEEKPLNTLQMVQQKFKDNENVLSIFEAYQIAGQEHTSRILALVVSVAGGTYAVFSLTAARLPPRSNADLSIEKVFALNETFEMGNDKKGSISQLQFTLKTAEEPVVKFYYYPVITAEGASDFDTFHAQVISAKMSMLHTPSLGLNDVTALNFSWINDYRQIGEVKQELKRRENEYIKLNDFTIYCATWNVNNKSYCDSPLHLWLAACDAPPDIYAIALQELDTSAKAITFSENRPDTLWINKMLESVHNKADYEELASVRLVGMMLTIIIKRELRRYIARCRVKSIARGVFNALGNKGGVAVSIQLNEGNLCFVNSHLAAHLAFVEVRNEDYWGIVKGLVFDDDLRRTINDHDHIFWIGDLNYRIEEPPGFQFPNARGAHNYHDLLLQFDQLGQEMRKGNCFEGYTEGPITFRPTYKYDPGTDNYDSSEKQRAPAYCDRILWKGSNIEQLTYNSVMEIRQSDHKPVYALFRVKVKTKDEKRFKKIHEEVLKLVDKRENENQPQINVEKTVIDFGLVSFNELICREFTVSNSCPIPVEFMFKIKDAPLNDICEKWLQIEPRTERLMIDSSKAIRVKLLIDCNSVTGLLQKIRATNWKFDFDILILHVKNGPDIFLTVTGEYKPSCFGLSIETLCRTDRPLCEYTQAEIKRLMNDESPEFRVTMPREFFLLIDYLHKQGASVESAFTLSSLEFKQAKNADFNAIRDWLDSWSNEEFRKYCIRRCDDRIGETGSPSAAAEALLMLLHLSETPLLDPLVEDILNTQTTAEAMELISLLSSPKRNVFVHLCMFLREGIERKYYNLMHVATIFGRVLLRCTTKSKDYYRDTRTREFMQRFISSDVGTLSNATITPTTTTATTTASSRTTVATATATATGATTSEERTRSGTGTGTGAGTRAGENGQINSVGGNQKNSNAAALT</sequence>
<dbReference type="InterPro" id="IPR013783">
    <property type="entry name" value="Ig-like_fold"/>
</dbReference>
<dbReference type="SMART" id="SM00324">
    <property type="entry name" value="RhoGAP"/>
    <property type="match status" value="1"/>
</dbReference>
<organism evidence="8 9">
    <name type="scientific">Glossina morsitans morsitans</name>
    <name type="common">Savannah tsetse fly</name>
    <dbReference type="NCBI Taxonomy" id="37546"/>
    <lineage>
        <taxon>Eukaryota</taxon>
        <taxon>Metazoa</taxon>
        <taxon>Ecdysozoa</taxon>
        <taxon>Arthropoda</taxon>
        <taxon>Hexapoda</taxon>
        <taxon>Insecta</taxon>
        <taxon>Pterygota</taxon>
        <taxon>Neoptera</taxon>
        <taxon>Endopterygota</taxon>
        <taxon>Diptera</taxon>
        <taxon>Brachycera</taxon>
        <taxon>Muscomorpha</taxon>
        <taxon>Hippoboscoidea</taxon>
        <taxon>Glossinidae</taxon>
        <taxon>Glossina</taxon>
    </lineage>
</organism>
<dbReference type="Pfam" id="PF16776">
    <property type="entry name" value="INPP5B_PH"/>
    <property type="match status" value="1"/>
</dbReference>
<dbReference type="EnsemblMetazoa" id="GMOY005896-RA">
    <property type="protein sequence ID" value="GMOY005896-PA"/>
    <property type="gene ID" value="GMOY005896"/>
</dbReference>
<dbReference type="PANTHER" id="PTHR11200">
    <property type="entry name" value="INOSITOL 5-PHOSPHATASE"/>
    <property type="match status" value="1"/>
</dbReference>
<evidence type="ECO:0008006" key="10">
    <source>
        <dbReference type="Google" id="ProtNLM"/>
    </source>
</evidence>
<evidence type="ECO:0000313" key="9">
    <source>
        <dbReference type="Proteomes" id="UP000092444"/>
    </source>
</evidence>
<dbReference type="InterPro" id="IPR048869">
    <property type="entry name" value="OCRL-1_2_ASH"/>
</dbReference>
<evidence type="ECO:0000259" key="6">
    <source>
        <dbReference type="SMART" id="SM00128"/>
    </source>
</evidence>